<dbReference type="Proteomes" id="UP000192578">
    <property type="component" value="Unassembled WGS sequence"/>
</dbReference>
<organism evidence="1 2">
    <name type="scientific">Hypsibius exemplaris</name>
    <name type="common">Freshwater tardigrade</name>
    <dbReference type="NCBI Taxonomy" id="2072580"/>
    <lineage>
        <taxon>Eukaryota</taxon>
        <taxon>Metazoa</taxon>
        <taxon>Ecdysozoa</taxon>
        <taxon>Tardigrada</taxon>
        <taxon>Eutardigrada</taxon>
        <taxon>Parachela</taxon>
        <taxon>Hypsibioidea</taxon>
        <taxon>Hypsibiidae</taxon>
        <taxon>Hypsibius</taxon>
    </lineage>
</organism>
<dbReference type="AlphaFoldDB" id="A0A9X6NJR9"/>
<protein>
    <submittedName>
        <fullName evidence="1">Uncharacterized protein</fullName>
    </submittedName>
</protein>
<evidence type="ECO:0000313" key="2">
    <source>
        <dbReference type="Proteomes" id="UP000192578"/>
    </source>
</evidence>
<gene>
    <name evidence="1" type="ORF">BV898_19824</name>
</gene>
<proteinExistence type="predicted"/>
<name>A0A9X6NJR9_HYPEX</name>
<accession>A0A9X6NJR9</accession>
<comment type="caution">
    <text evidence="1">The sequence shown here is derived from an EMBL/GenBank/DDBJ whole genome shotgun (WGS) entry which is preliminary data.</text>
</comment>
<sequence length="297" mass="32740">MAVSVFIACVGATTVNFKNLCHFPIELIKTEWGHQSVKECDLGALGGNCSKSYDRNPTTAIMNFKTVSPDDGRSSQDIDGLTVYLDGRRRYIDGRTVNLDGRRSVQMMDGHAGTSTNGPSIWMVDADIDGLNRHLDGQTRYIDVTNRQSDGDGQSQDDGRSIAGIVDERTVLIGMCRRRYIDRRPSIWMDGWDGRDPTVAEFSFNTAERVDLYDIRIMSGYKGIWRMPTMQIVSSNGGPTLTSSWNADVYLSPNDCNKTREVPTGGTFDVTFCAGDTASTAGRSLGISKLKALLHQI</sequence>
<dbReference type="OrthoDB" id="430315at2759"/>
<evidence type="ECO:0000313" key="1">
    <source>
        <dbReference type="EMBL" id="OWA55437.1"/>
    </source>
</evidence>
<keyword evidence="2" id="KW-1185">Reference proteome</keyword>
<reference evidence="2" key="1">
    <citation type="submission" date="2017-01" db="EMBL/GenBank/DDBJ databases">
        <title>Comparative genomics of anhydrobiosis in the tardigrade Hypsibius dujardini.</title>
        <authorList>
            <person name="Yoshida Y."/>
            <person name="Koutsovoulos G."/>
            <person name="Laetsch D."/>
            <person name="Stevens L."/>
            <person name="Kumar S."/>
            <person name="Horikawa D."/>
            <person name="Ishino K."/>
            <person name="Komine S."/>
            <person name="Tomita M."/>
            <person name="Blaxter M."/>
            <person name="Arakawa K."/>
        </authorList>
    </citation>
    <scope>NUCLEOTIDE SEQUENCE [LARGE SCALE GENOMIC DNA]</scope>
    <source>
        <strain evidence="2">Z151</strain>
    </source>
</reference>
<dbReference type="EMBL" id="MTYJ01000788">
    <property type="protein sequence ID" value="OWA55437.1"/>
    <property type="molecule type" value="Genomic_DNA"/>
</dbReference>